<keyword evidence="3" id="KW-1185">Reference proteome</keyword>
<organism evidence="2 3">
    <name type="scientific">Lentinula boryana</name>
    <dbReference type="NCBI Taxonomy" id="40481"/>
    <lineage>
        <taxon>Eukaryota</taxon>
        <taxon>Fungi</taxon>
        <taxon>Dikarya</taxon>
        <taxon>Basidiomycota</taxon>
        <taxon>Agaricomycotina</taxon>
        <taxon>Agaricomycetes</taxon>
        <taxon>Agaricomycetidae</taxon>
        <taxon>Agaricales</taxon>
        <taxon>Marasmiineae</taxon>
        <taxon>Omphalotaceae</taxon>
        <taxon>Lentinula</taxon>
    </lineage>
</organism>
<evidence type="ECO:0000256" key="1">
    <source>
        <dbReference type="SAM" id="MobiDB-lite"/>
    </source>
</evidence>
<reference evidence="2" key="1">
    <citation type="submission" date="2022-08" db="EMBL/GenBank/DDBJ databases">
        <authorList>
            <consortium name="DOE Joint Genome Institute"/>
            <person name="Min B."/>
            <person name="Riley R."/>
            <person name="Sierra-Patev S."/>
            <person name="Naranjo-Ortiz M."/>
            <person name="Looney B."/>
            <person name="Konkel Z."/>
            <person name="Slot J.C."/>
            <person name="Sakamoto Y."/>
            <person name="Steenwyk J.L."/>
            <person name="Rokas A."/>
            <person name="Carro J."/>
            <person name="Camarero S."/>
            <person name="Ferreira P."/>
            <person name="Molpeceres G."/>
            <person name="Ruiz-Duenas F.J."/>
            <person name="Serrano A."/>
            <person name="Henrissat B."/>
            <person name="Drula E."/>
            <person name="Hughes K.W."/>
            <person name="Mata J.L."/>
            <person name="Ishikawa N.K."/>
            <person name="Vargas-Isla R."/>
            <person name="Ushijima S."/>
            <person name="Smith C.A."/>
            <person name="Ahrendt S."/>
            <person name="Andreopoulos W."/>
            <person name="He G."/>
            <person name="Labutti K."/>
            <person name="Lipzen A."/>
            <person name="Ng V."/>
            <person name="Sandor L."/>
            <person name="Barry K."/>
            <person name="Martinez A.T."/>
            <person name="Xiao Y."/>
            <person name="Gibbons J.G."/>
            <person name="Terashima K."/>
            <person name="Hibbett D.S."/>
            <person name="Grigoriev I.V."/>
        </authorList>
    </citation>
    <scope>NUCLEOTIDE SEQUENCE</scope>
    <source>
        <strain evidence="2">TFB10827</strain>
    </source>
</reference>
<feature type="region of interest" description="Disordered" evidence="1">
    <location>
        <begin position="43"/>
        <end position="120"/>
    </location>
</feature>
<comment type="caution">
    <text evidence="2">The sequence shown here is derived from an EMBL/GenBank/DDBJ whole genome shotgun (WGS) entry which is preliminary data.</text>
</comment>
<protein>
    <submittedName>
        <fullName evidence="2">Uncharacterized protein</fullName>
    </submittedName>
</protein>
<name>A0ABQ8Q575_9AGAR</name>
<evidence type="ECO:0000313" key="3">
    <source>
        <dbReference type="Proteomes" id="UP001163828"/>
    </source>
</evidence>
<dbReference type="EMBL" id="MU790754">
    <property type="protein sequence ID" value="KAJ3993599.1"/>
    <property type="molecule type" value="Genomic_DNA"/>
</dbReference>
<sequence length="120" mass="13527">MALDWLKSRVTVGDSSDVIIIIIEPLTYPSISVDPLAGVHKYVDSQSGSSDEVQEHKDFERQADGSSPRCRSDRTEWNRKANALKSEHAKKRLPEKENEGTAVLEDREDEEDEEDGENRG</sequence>
<feature type="compositionally biased region" description="Acidic residues" evidence="1">
    <location>
        <begin position="106"/>
        <end position="120"/>
    </location>
</feature>
<gene>
    <name evidence="2" type="ORF">F5050DRAFT_1714357</name>
</gene>
<accession>A0ABQ8Q575</accession>
<dbReference type="Proteomes" id="UP001163828">
    <property type="component" value="Unassembled WGS sequence"/>
</dbReference>
<feature type="compositionally biased region" description="Basic and acidic residues" evidence="1">
    <location>
        <begin position="53"/>
        <end position="63"/>
    </location>
</feature>
<proteinExistence type="predicted"/>
<evidence type="ECO:0000313" key="2">
    <source>
        <dbReference type="EMBL" id="KAJ3993599.1"/>
    </source>
</evidence>
<feature type="compositionally biased region" description="Basic and acidic residues" evidence="1">
    <location>
        <begin position="70"/>
        <end position="79"/>
    </location>
</feature>